<keyword evidence="2" id="KW-1185">Reference proteome</keyword>
<accession>A0A2U1L3S8</accession>
<proteinExistence type="predicted"/>
<dbReference type="AlphaFoldDB" id="A0A2U1L3S8"/>
<sequence length="102" mass="11623">MVRFPQCGSPAVIKTSWTQFNPGRHFYCCSKRGPNHGIIDWYDPTMCDRAVQIIPGLLRNMNESQDIVAENCGTIRRDIQPIDIDGILDGQNPNDGIWWFIS</sequence>
<dbReference type="EMBL" id="PKPP01011733">
    <property type="protein sequence ID" value="PWA43614.1"/>
    <property type="molecule type" value="Genomic_DNA"/>
</dbReference>
<reference evidence="1 2" key="1">
    <citation type="journal article" date="2018" name="Mol. Plant">
        <title>The genome of Artemisia annua provides insight into the evolution of Asteraceae family and artemisinin biosynthesis.</title>
        <authorList>
            <person name="Shen Q."/>
            <person name="Zhang L."/>
            <person name="Liao Z."/>
            <person name="Wang S."/>
            <person name="Yan T."/>
            <person name="Shi P."/>
            <person name="Liu M."/>
            <person name="Fu X."/>
            <person name="Pan Q."/>
            <person name="Wang Y."/>
            <person name="Lv Z."/>
            <person name="Lu X."/>
            <person name="Zhang F."/>
            <person name="Jiang W."/>
            <person name="Ma Y."/>
            <person name="Chen M."/>
            <person name="Hao X."/>
            <person name="Li L."/>
            <person name="Tang Y."/>
            <person name="Lv G."/>
            <person name="Zhou Y."/>
            <person name="Sun X."/>
            <person name="Brodelius P.E."/>
            <person name="Rose J.K.C."/>
            <person name="Tang K."/>
        </authorList>
    </citation>
    <scope>NUCLEOTIDE SEQUENCE [LARGE SCALE GENOMIC DNA]</scope>
    <source>
        <strain evidence="2">cv. Huhao1</strain>
        <tissue evidence="1">Leaf</tissue>
    </source>
</reference>
<dbReference type="PANTHER" id="PTHR33248">
    <property type="entry name" value="ZINC ION-BINDING PROTEIN"/>
    <property type="match status" value="1"/>
</dbReference>
<name>A0A2U1L3S8_ARTAN</name>
<organism evidence="1 2">
    <name type="scientific">Artemisia annua</name>
    <name type="common">Sweet wormwood</name>
    <dbReference type="NCBI Taxonomy" id="35608"/>
    <lineage>
        <taxon>Eukaryota</taxon>
        <taxon>Viridiplantae</taxon>
        <taxon>Streptophyta</taxon>
        <taxon>Embryophyta</taxon>
        <taxon>Tracheophyta</taxon>
        <taxon>Spermatophyta</taxon>
        <taxon>Magnoliopsida</taxon>
        <taxon>eudicotyledons</taxon>
        <taxon>Gunneridae</taxon>
        <taxon>Pentapetalae</taxon>
        <taxon>asterids</taxon>
        <taxon>campanulids</taxon>
        <taxon>Asterales</taxon>
        <taxon>Asteraceae</taxon>
        <taxon>Asteroideae</taxon>
        <taxon>Anthemideae</taxon>
        <taxon>Artemisiinae</taxon>
        <taxon>Artemisia</taxon>
    </lineage>
</organism>
<evidence type="ECO:0000313" key="2">
    <source>
        <dbReference type="Proteomes" id="UP000245207"/>
    </source>
</evidence>
<dbReference type="OrthoDB" id="5418639at2759"/>
<protein>
    <submittedName>
        <fullName evidence="1">Zinc finger, GRF-type</fullName>
    </submittedName>
</protein>
<gene>
    <name evidence="1" type="ORF">CTI12_AA533930</name>
</gene>
<comment type="caution">
    <text evidence="1">The sequence shown here is derived from an EMBL/GenBank/DDBJ whole genome shotgun (WGS) entry which is preliminary data.</text>
</comment>
<evidence type="ECO:0000313" key="1">
    <source>
        <dbReference type="EMBL" id="PWA43614.1"/>
    </source>
</evidence>
<dbReference type="Proteomes" id="UP000245207">
    <property type="component" value="Unassembled WGS sequence"/>
</dbReference>